<organism evidence="1 2">
    <name type="scientific">Thauera aminoaromatica S2</name>
    <dbReference type="NCBI Taxonomy" id="1234381"/>
    <lineage>
        <taxon>Bacteria</taxon>
        <taxon>Pseudomonadati</taxon>
        <taxon>Pseudomonadota</taxon>
        <taxon>Betaproteobacteria</taxon>
        <taxon>Rhodocyclales</taxon>
        <taxon>Zoogloeaceae</taxon>
        <taxon>Thauera</taxon>
    </lineage>
</organism>
<comment type="caution">
    <text evidence="1">The sequence shown here is derived from an EMBL/GenBank/DDBJ whole genome shotgun (WGS) entry which is preliminary data.</text>
</comment>
<dbReference type="SUPFAM" id="SSF89796">
    <property type="entry name" value="CoA-transferase family III (CaiB/BaiF)"/>
    <property type="match status" value="1"/>
</dbReference>
<dbReference type="PANTHER" id="PTHR48228:SF5">
    <property type="entry name" value="ALPHA-METHYLACYL-COA RACEMASE"/>
    <property type="match status" value="1"/>
</dbReference>
<evidence type="ECO:0000313" key="2">
    <source>
        <dbReference type="Proteomes" id="UP000013042"/>
    </source>
</evidence>
<dbReference type="Gene3D" id="3.30.1540.10">
    <property type="entry name" value="formyl-coa transferase, domain 3"/>
    <property type="match status" value="1"/>
</dbReference>
<dbReference type="PANTHER" id="PTHR48228">
    <property type="entry name" value="SUCCINYL-COA--D-CITRAMALATE COA-TRANSFERASE"/>
    <property type="match status" value="1"/>
</dbReference>
<dbReference type="Proteomes" id="UP000013042">
    <property type="component" value="Unassembled WGS sequence"/>
</dbReference>
<dbReference type="InterPro" id="IPR044855">
    <property type="entry name" value="CoA-Trfase_III_dom3_sf"/>
</dbReference>
<dbReference type="AlphaFoldDB" id="N6Z236"/>
<accession>N6Z236</accession>
<sequence length="400" mass="42201">MDAHMNPASNAPARAPLAGVRILDLTRLLPGPLATQHLADYGAEVIKVEDTGAGDYARTMGAMGGDTSWFYQLVNRNKRSLRLDLKQEAGRALFLRLVESADVVVEGFRPGVMERLGLGYAVLAERNPRVVLCSISGYGQTGPYALRAGHDINYLGYAGVLDQIGCAGGAPALSNLQIGDLLGGTMGAVMGILVALFDARRSGRGREVDVSMTDAAFAHMIFPLAEVLAHGGVRPRGEDLLTGGVPCYGVYETADGRYMAVGALEEKFWGLLCTTLGRADLIPGHLATGADGARVRGELATIFRGRSQREWVEVFDPVDCCVTPVLRLEESLRDPQLRARGMVVETNGLCHAGAAVRLGGMPPIPDAPAPACAGADTDAILEALGVDAEELARLRGAGVV</sequence>
<evidence type="ECO:0000313" key="1">
    <source>
        <dbReference type="EMBL" id="ENO88682.1"/>
    </source>
</evidence>
<dbReference type="EMBL" id="AMXD01000003">
    <property type="protein sequence ID" value="ENO88682.1"/>
    <property type="molecule type" value="Genomic_DNA"/>
</dbReference>
<dbReference type="InterPro" id="IPR023606">
    <property type="entry name" value="CoA-Trfase_III_dom_1_sf"/>
</dbReference>
<dbReference type="InterPro" id="IPR050509">
    <property type="entry name" value="CoA-transferase_III"/>
</dbReference>
<reference evidence="1 2" key="1">
    <citation type="submission" date="2012-09" db="EMBL/GenBank/DDBJ databases">
        <title>Draft Genome Sequences of 6 Strains from Genus Thauera.</title>
        <authorList>
            <person name="Liu B."/>
            <person name="Shapleigh J.P."/>
            <person name="Frostegard A.H."/>
        </authorList>
    </citation>
    <scope>NUCLEOTIDE SEQUENCE [LARGE SCALE GENOMIC DNA]</scope>
    <source>
        <strain evidence="1 2">S2</strain>
    </source>
</reference>
<dbReference type="InterPro" id="IPR003673">
    <property type="entry name" value="CoA-Trfase_fam_III"/>
</dbReference>
<protein>
    <submittedName>
        <fullName evidence="1">L-carnitine dehydratase/bile acid-inducible protein F</fullName>
    </submittedName>
</protein>
<gene>
    <name evidence="1" type="ORF">C665_01460</name>
</gene>
<proteinExistence type="predicted"/>
<dbReference type="Pfam" id="PF02515">
    <property type="entry name" value="CoA_transf_3"/>
    <property type="match status" value="1"/>
</dbReference>
<dbReference type="GO" id="GO:0003824">
    <property type="term" value="F:catalytic activity"/>
    <property type="evidence" value="ECO:0007669"/>
    <property type="project" value="InterPro"/>
</dbReference>
<dbReference type="Gene3D" id="3.40.50.10540">
    <property type="entry name" value="Crotonobetainyl-coa:carnitine coa-transferase, domain 1"/>
    <property type="match status" value="1"/>
</dbReference>
<name>N6Z236_THASP</name>